<reference evidence="6" key="1">
    <citation type="journal article" date="2021" name="Nat. Commun.">
        <title>Genetic determinants of endophytism in the Arabidopsis root mycobiome.</title>
        <authorList>
            <person name="Mesny F."/>
            <person name="Miyauchi S."/>
            <person name="Thiergart T."/>
            <person name="Pickel B."/>
            <person name="Atanasova L."/>
            <person name="Karlsson M."/>
            <person name="Huettel B."/>
            <person name="Barry K.W."/>
            <person name="Haridas S."/>
            <person name="Chen C."/>
            <person name="Bauer D."/>
            <person name="Andreopoulos W."/>
            <person name="Pangilinan J."/>
            <person name="LaButti K."/>
            <person name="Riley R."/>
            <person name="Lipzen A."/>
            <person name="Clum A."/>
            <person name="Drula E."/>
            <person name="Henrissat B."/>
            <person name="Kohler A."/>
            <person name="Grigoriev I.V."/>
            <person name="Martin F.M."/>
            <person name="Hacquard S."/>
        </authorList>
    </citation>
    <scope>NUCLEOTIDE SEQUENCE</scope>
    <source>
        <strain evidence="6">MPI-CAGE-AT-0147</strain>
    </source>
</reference>
<proteinExistence type="predicted"/>
<dbReference type="EMBL" id="JAGMUV010000005">
    <property type="protein sequence ID" value="KAH7156696.1"/>
    <property type="molecule type" value="Genomic_DNA"/>
</dbReference>
<dbReference type="InterPro" id="IPR007568">
    <property type="entry name" value="RTA1"/>
</dbReference>
<keyword evidence="3 5" id="KW-1133">Transmembrane helix</keyword>
<keyword evidence="4 5" id="KW-0472">Membrane</keyword>
<evidence type="ECO:0000313" key="7">
    <source>
        <dbReference type="Proteomes" id="UP000738349"/>
    </source>
</evidence>
<evidence type="ECO:0000313" key="6">
    <source>
        <dbReference type="EMBL" id="KAH7156696.1"/>
    </source>
</evidence>
<dbReference type="PANTHER" id="PTHR31465">
    <property type="entry name" value="PROTEIN RTA1-RELATED"/>
    <property type="match status" value="1"/>
</dbReference>
<gene>
    <name evidence="6" type="ORF">EDB81DRAFT_787710</name>
</gene>
<evidence type="ECO:0000256" key="3">
    <source>
        <dbReference type="ARBA" id="ARBA00022989"/>
    </source>
</evidence>
<evidence type="ECO:0000256" key="4">
    <source>
        <dbReference type="ARBA" id="ARBA00023136"/>
    </source>
</evidence>
<sequence length="76" mass="8383">MLEVIGYASRVLNGREDLGCWTKGPFIIQSLLILMAPAPMAASIYMVLGCIILLTEGKVHSVIKRCWLTKSFVCLV</sequence>
<name>A0A9P9FA59_9HYPO</name>
<evidence type="ECO:0000256" key="1">
    <source>
        <dbReference type="ARBA" id="ARBA00004141"/>
    </source>
</evidence>
<dbReference type="Proteomes" id="UP000738349">
    <property type="component" value="Unassembled WGS sequence"/>
</dbReference>
<evidence type="ECO:0000256" key="2">
    <source>
        <dbReference type="ARBA" id="ARBA00022692"/>
    </source>
</evidence>
<accession>A0A9P9FA59</accession>
<dbReference type="PANTHER" id="PTHR31465:SF1">
    <property type="entry name" value="PROTEIN RTA1-RELATED"/>
    <property type="match status" value="1"/>
</dbReference>
<dbReference type="GO" id="GO:0016020">
    <property type="term" value="C:membrane"/>
    <property type="evidence" value="ECO:0007669"/>
    <property type="project" value="UniProtKB-SubCell"/>
</dbReference>
<feature type="transmembrane region" description="Helical" evidence="5">
    <location>
        <begin position="31"/>
        <end position="55"/>
    </location>
</feature>
<comment type="subcellular location">
    <subcellularLocation>
        <location evidence="1">Membrane</location>
        <topology evidence="1">Multi-pass membrane protein</topology>
    </subcellularLocation>
</comment>
<organism evidence="6 7">
    <name type="scientific">Dactylonectria macrodidyma</name>
    <dbReference type="NCBI Taxonomy" id="307937"/>
    <lineage>
        <taxon>Eukaryota</taxon>
        <taxon>Fungi</taxon>
        <taxon>Dikarya</taxon>
        <taxon>Ascomycota</taxon>
        <taxon>Pezizomycotina</taxon>
        <taxon>Sordariomycetes</taxon>
        <taxon>Hypocreomycetidae</taxon>
        <taxon>Hypocreales</taxon>
        <taxon>Nectriaceae</taxon>
        <taxon>Dactylonectria</taxon>
    </lineage>
</organism>
<keyword evidence="2 5" id="KW-0812">Transmembrane</keyword>
<dbReference type="Pfam" id="PF04479">
    <property type="entry name" value="RTA1"/>
    <property type="match status" value="1"/>
</dbReference>
<feature type="non-terminal residue" evidence="6">
    <location>
        <position position="1"/>
    </location>
</feature>
<protein>
    <submittedName>
        <fullName evidence="6">Uncharacterized protein</fullName>
    </submittedName>
</protein>
<comment type="caution">
    <text evidence="6">The sequence shown here is derived from an EMBL/GenBank/DDBJ whole genome shotgun (WGS) entry which is preliminary data.</text>
</comment>
<evidence type="ECO:0000256" key="5">
    <source>
        <dbReference type="SAM" id="Phobius"/>
    </source>
</evidence>
<dbReference type="OrthoDB" id="3358017at2759"/>
<dbReference type="AlphaFoldDB" id="A0A9P9FA59"/>
<keyword evidence="7" id="KW-1185">Reference proteome</keyword>